<feature type="transmembrane region" description="Helical" evidence="9">
    <location>
        <begin position="561"/>
        <end position="585"/>
    </location>
</feature>
<feature type="compositionally biased region" description="Polar residues" evidence="10">
    <location>
        <begin position="315"/>
        <end position="328"/>
    </location>
</feature>
<dbReference type="PANTHER" id="PTHR11893">
    <property type="entry name" value="INNEXIN"/>
    <property type="match status" value="1"/>
</dbReference>
<gene>
    <name evidence="9" type="primary">inx</name>
</gene>
<dbReference type="GO" id="GO:0005886">
    <property type="term" value="C:plasma membrane"/>
    <property type="evidence" value="ECO:0007669"/>
    <property type="project" value="UniProtKB-SubCell"/>
</dbReference>
<evidence type="ECO:0000256" key="9">
    <source>
        <dbReference type="RuleBase" id="RU010713"/>
    </source>
</evidence>
<feature type="region of interest" description="Disordered" evidence="10">
    <location>
        <begin position="269"/>
        <end position="357"/>
    </location>
</feature>
<dbReference type="PRINTS" id="PR01262">
    <property type="entry name" value="INNEXIN"/>
</dbReference>
<evidence type="ECO:0000256" key="2">
    <source>
        <dbReference type="ARBA" id="ARBA00022448"/>
    </source>
</evidence>
<proteinExistence type="inferred from homology"/>
<dbReference type="GO" id="GO:0034220">
    <property type="term" value="P:monoatomic ion transmembrane transport"/>
    <property type="evidence" value="ECO:0007669"/>
    <property type="project" value="UniProtKB-KW"/>
</dbReference>
<evidence type="ECO:0000313" key="12">
    <source>
        <dbReference type="WBParaSite" id="Smp_243900.1"/>
    </source>
</evidence>
<dbReference type="InterPro" id="IPR000990">
    <property type="entry name" value="Innexin"/>
</dbReference>
<keyword evidence="4 9" id="KW-0812">Transmembrane</keyword>
<keyword evidence="3" id="KW-1003">Cell membrane</keyword>
<accession>A0A5K4F321</accession>
<reference evidence="12" key="2">
    <citation type="submission" date="2019-11" db="UniProtKB">
        <authorList>
            <consortium name="WormBaseParasite"/>
        </authorList>
    </citation>
    <scope>IDENTIFICATION</scope>
    <source>
        <strain evidence="12">Puerto Rican</strain>
    </source>
</reference>
<reference evidence="11" key="1">
    <citation type="journal article" date="2012" name="PLoS Negl. Trop. Dis.">
        <title>A systematically improved high quality genome and transcriptome of the human blood fluke Schistosoma mansoni.</title>
        <authorList>
            <person name="Protasio A.V."/>
            <person name="Tsai I.J."/>
            <person name="Babbage A."/>
            <person name="Nichol S."/>
            <person name="Hunt M."/>
            <person name="Aslett M.A."/>
            <person name="De Silva N."/>
            <person name="Velarde G.S."/>
            <person name="Anderson T.J."/>
            <person name="Clark R.C."/>
            <person name="Davidson C."/>
            <person name="Dillon G.P."/>
            <person name="Holroyd N.E."/>
            <person name="LoVerde P.T."/>
            <person name="Lloyd C."/>
            <person name="McQuillan J."/>
            <person name="Oliveira G."/>
            <person name="Otto T.D."/>
            <person name="Parker-Manuel S.J."/>
            <person name="Quail M.A."/>
            <person name="Wilson R.A."/>
            <person name="Zerlotini A."/>
            <person name="Dunne D.W."/>
            <person name="Berriman M."/>
        </authorList>
    </citation>
    <scope>NUCLEOTIDE SEQUENCE [LARGE SCALE GENOMIC DNA]</scope>
    <source>
        <strain evidence="11">Puerto Rican</strain>
    </source>
</reference>
<feature type="compositionally biased region" description="Polar residues" evidence="10">
    <location>
        <begin position="344"/>
        <end position="357"/>
    </location>
</feature>
<keyword evidence="2 9" id="KW-0813">Transport</keyword>
<evidence type="ECO:0000256" key="1">
    <source>
        <dbReference type="ARBA" id="ARBA00004651"/>
    </source>
</evidence>
<protein>
    <recommendedName>
        <fullName evidence="9">Innexin</fullName>
    </recommendedName>
</protein>
<dbReference type="WBParaSite" id="Smp_243900.1">
    <property type="protein sequence ID" value="Smp_243900.1"/>
    <property type="gene ID" value="Smp_243900"/>
</dbReference>
<evidence type="ECO:0000256" key="5">
    <source>
        <dbReference type="ARBA" id="ARBA00022989"/>
    </source>
</evidence>
<feature type="transmembrane region" description="Helical" evidence="9">
    <location>
        <begin position="173"/>
        <end position="195"/>
    </location>
</feature>
<sequence length="762" mass="87657">MTRGDHRRSGGHDYRRHTSGHIHASDSHPRTFSGGAAHTEVGEGGVGGLVGDSHGSHSFGGHEPGGVMDATFIWKLTKLGRIGSSRLRFDDDFADRLNYQYTGVLMFLFIGLIGIRQYVGKPIQCWIPQEFTRGWEEYAENYCWVSNTYFAPLQHSLPPAPDREMLLIGYYQWAPIVMAIQAMLFYLPCLIWRLFMAQSGFNVRRILQMSCDSNVLLPEHTMKNVRFIARYMEGCIYRQRDYRKRKLSTVLGFSPTSYTGLGQSPHIHVHQHYSPSYPPPHQQQQQPPSHLHHPPPPPPPPHSHTQSPPYMPTSHFHQQLTTVNSRQSPIGGDENRHSNDHQIESTLITSPRRGSNTSLFDKIRHSFSLDDNNKKHKKRLPSVTEEANTLVTTMETLNSRNNNDYHPMLGRLKMDDSHTQQNITTNLNTTNSYRSIHTLSPTLYKSHEKSSLHKKQHLHYCCTCFCGKRQGNFLVLLYFFTKFLYLINIIGQLFMMEKFVGNDSTFYGFRVLYDLLKGREWFHSGNFPRVTFCDFEAKKLGKNHKYTLQCVLPLNMFLEKIYIFLWFWHCLVGIITLSSFIIWFYRMGSSKCRIKFIRKYLKIMSVMRDTDKAATSKFVENYLRPDGVFLIRLISINVGDLMAGDLTCELWHIYRHKRLHETMEEQKYLDAFNNNTPGDYLINNNNNNNNNNNGSNYIGETNDLILAGTTIPSSRYSNKNHSPTAPPNQNTIINTTSNITIPGTNINNTINHSSSNNDDSIV</sequence>
<evidence type="ECO:0000256" key="7">
    <source>
        <dbReference type="ARBA" id="ARBA00023136"/>
    </source>
</evidence>
<feature type="transmembrane region" description="Helical" evidence="9">
    <location>
        <begin position="98"/>
        <end position="119"/>
    </location>
</feature>
<dbReference type="GO" id="GO:0005921">
    <property type="term" value="C:gap junction"/>
    <property type="evidence" value="ECO:0007669"/>
    <property type="project" value="UniProtKB-UniRule"/>
</dbReference>
<dbReference type="PANTHER" id="PTHR11893:SF36">
    <property type="entry name" value="INNEXIN-5"/>
    <property type="match status" value="1"/>
</dbReference>
<keyword evidence="5 9" id="KW-1133">Transmembrane helix</keyword>
<evidence type="ECO:0000256" key="4">
    <source>
        <dbReference type="ARBA" id="ARBA00022692"/>
    </source>
</evidence>
<dbReference type="Proteomes" id="UP000008854">
    <property type="component" value="Unassembled WGS sequence"/>
</dbReference>
<evidence type="ECO:0000256" key="3">
    <source>
        <dbReference type="ARBA" id="ARBA00022475"/>
    </source>
</evidence>
<comment type="subcellular location">
    <subcellularLocation>
        <location evidence="1 9">Cell membrane</location>
        <topology evidence="1 9">Multi-pass membrane protein</topology>
    </subcellularLocation>
</comment>
<keyword evidence="6 9" id="KW-0406">Ion transport</keyword>
<keyword evidence="7 9" id="KW-0472">Membrane</keyword>
<dbReference type="Pfam" id="PF00876">
    <property type="entry name" value="Innexin"/>
    <property type="match status" value="2"/>
</dbReference>
<keyword evidence="8 9" id="KW-0407">Ion channel</keyword>
<comment type="similarity">
    <text evidence="9">Belongs to the pannexin family.</text>
</comment>
<evidence type="ECO:0000256" key="6">
    <source>
        <dbReference type="ARBA" id="ARBA00023065"/>
    </source>
</evidence>
<evidence type="ECO:0000256" key="8">
    <source>
        <dbReference type="ARBA" id="ARBA00023303"/>
    </source>
</evidence>
<feature type="region of interest" description="Disordered" evidence="10">
    <location>
        <begin position="1"/>
        <end position="38"/>
    </location>
</feature>
<feature type="transmembrane region" description="Helical" evidence="9">
    <location>
        <begin position="475"/>
        <end position="495"/>
    </location>
</feature>
<evidence type="ECO:0000256" key="10">
    <source>
        <dbReference type="SAM" id="MobiDB-lite"/>
    </source>
</evidence>
<organism evidence="11 12">
    <name type="scientific">Schistosoma mansoni</name>
    <name type="common">Blood fluke</name>
    <dbReference type="NCBI Taxonomy" id="6183"/>
    <lineage>
        <taxon>Eukaryota</taxon>
        <taxon>Metazoa</taxon>
        <taxon>Spiralia</taxon>
        <taxon>Lophotrochozoa</taxon>
        <taxon>Platyhelminthes</taxon>
        <taxon>Trematoda</taxon>
        <taxon>Digenea</taxon>
        <taxon>Strigeidida</taxon>
        <taxon>Schistosomatoidea</taxon>
        <taxon>Schistosomatidae</taxon>
        <taxon>Schistosoma</taxon>
    </lineage>
</organism>
<dbReference type="AlphaFoldDB" id="A0A5K4F321"/>
<comment type="function">
    <text evidence="9">Structural component of the gap junctions.</text>
</comment>
<dbReference type="PROSITE" id="PS51013">
    <property type="entry name" value="PANNEXIN"/>
    <property type="match status" value="1"/>
</dbReference>
<feature type="compositionally biased region" description="Basic and acidic residues" evidence="10">
    <location>
        <begin position="333"/>
        <end position="343"/>
    </location>
</feature>
<evidence type="ECO:0000313" key="11">
    <source>
        <dbReference type="Proteomes" id="UP000008854"/>
    </source>
</evidence>
<keyword evidence="11" id="KW-1185">Reference proteome</keyword>
<name>A0A5K4F321_SCHMA</name>